<keyword evidence="1" id="KW-0808">Transferase</keyword>
<reference evidence="4 5" key="1">
    <citation type="submission" date="2017-09" db="EMBL/GenBank/DDBJ databases">
        <title>Mesorhizobum sanjuanii sp. nov. isolated from nodules of Lotus tenuis in saline-alkaline lowlands of Flooding Pampa.</title>
        <authorList>
            <person name="Sannazzaro A.I."/>
            <person name="Torres Tejerizo G.A."/>
            <person name="Fontana F."/>
            <person name="Cumpa Velazquez L.M."/>
            <person name="Hansen L."/>
            <person name="Pistorio M."/>
            <person name="Estrella M.J."/>
        </authorList>
    </citation>
    <scope>NUCLEOTIDE SEQUENCE [LARGE SCALE GENOMIC DNA]</scope>
    <source>
        <strain evidence="4 5">BSA136</strain>
    </source>
</reference>
<comment type="caution">
    <text evidence="4">The sequence shown here is derived from an EMBL/GenBank/DDBJ whole genome shotgun (WGS) entry which is preliminary data.</text>
</comment>
<name>A0A2A6FDQ7_9HYPH</name>
<keyword evidence="5" id="KW-1185">Reference proteome</keyword>
<dbReference type="EMBL" id="NWQG01000105">
    <property type="protein sequence ID" value="PDQ19882.1"/>
    <property type="molecule type" value="Genomic_DNA"/>
</dbReference>
<dbReference type="PANTHER" id="PTHR12203">
    <property type="entry name" value="KDEL LYS-ASP-GLU-LEU CONTAINING - RELATED"/>
    <property type="match status" value="1"/>
</dbReference>
<dbReference type="PANTHER" id="PTHR12203:SF35">
    <property type="entry name" value="PROTEIN O-GLUCOSYLTRANSFERASE 1"/>
    <property type="match status" value="1"/>
</dbReference>
<dbReference type="RefSeq" id="WP_097574938.1">
    <property type="nucleotide sequence ID" value="NZ_NWQG01000105.1"/>
</dbReference>
<evidence type="ECO:0000313" key="4">
    <source>
        <dbReference type="EMBL" id="PDQ19882.1"/>
    </source>
</evidence>
<proteinExistence type="predicted"/>
<evidence type="ECO:0000256" key="2">
    <source>
        <dbReference type="SAM" id="MobiDB-lite"/>
    </source>
</evidence>
<protein>
    <recommendedName>
        <fullName evidence="3">Glycosyl transferase CAP10 domain-containing protein</fullName>
    </recommendedName>
</protein>
<evidence type="ECO:0000259" key="3">
    <source>
        <dbReference type="SMART" id="SM00672"/>
    </source>
</evidence>
<organism evidence="4 5">
    <name type="scientific">Mesorhizobium sanjuanii</name>
    <dbReference type="NCBI Taxonomy" id="2037900"/>
    <lineage>
        <taxon>Bacteria</taxon>
        <taxon>Pseudomonadati</taxon>
        <taxon>Pseudomonadota</taxon>
        <taxon>Alphaproteobacteria</taxon>
        <taxon>Hyphomicrobiales</taxon>
        <taxon>Phyllobacteriaceae</taxon>
        <taxon>Mesorhizobium</taxon>
    </lineage>
</organism>
<dbReference type="SMART" id="SM00672">
    <property type="entry name" value="CAP10"/>
    <property type="match status" value="1"/>
</dbReference>
<dbReference type="Pfam" id="PF05686">
    <property type="entry name" value="Glyco_transf_90"/>
    <property type="match status" value="1"/>
</dbReference>
<feature type="region of interest" description="Disordered" evidence="2">
    <location>
        <begin position="306"/>
        <end position="333"/>
    </location>
</feature>
<gene>
    <name evidence="4" type="ORF">CN311_17125</name>
</gene>
<accession>A0A2A6FDQ7</accession>
<dbReference type="InterPro" id="IPR006598">
    <property type="entry name" value="CAP10"/>
</dbReference>
<evidence type="ECO:0000256" key="1">
    <source>
        <dbReference type="ARBA" id="ARBA00022679"/>
    </source>
</evidence>
<feature type="domain" description="Glycosyl transferase CAP10" evidence="3">
    <location>
        <begin position="76"/>
        <end position="299"/>
    </location>
</feature>
<sequence length="333" mass="37241">MAGLKAVIPNLPLSVRIAEQGGGLVHRLNRGEMYCQFSRGGLEASFRAVWLQRHVQVLTLVAEALASLGVRSIPPFYVNLADAPFKKRFRHRTRFGFSSADGYTEIAAPDFTFNGWPEAKFDDFDKKTSAMAAASEGPPRKNIAFWAGRCMNDARKATVRAATVRPDLLEAYDTAPEYDPASVQYSGAFKTMEEQAATYRYMIDVEGAGYSGRLKLLLHTRRVVLMQERPWHEWFFRDIEPFRHYVPVTRNMSDLVERIEWLRANPKMEAEIAAEAQEFARTHLTRSAAVAAWARLLEDHVAAGGNLKSGVKQPSNGGPRRIAATARHGTRGS</sequence>
<dbReference type="Proteomes" id="UP000219182">
    <property type="component" value="Unassembled WGS sequence"/>
</dbReference>
<dbReference type="InterPro" id="IPR051091">
    <property type="entry name" value="O-Glucosyltr/Glycosyltrsf_90"/>
</dbReference>
<dbReference type="GO" id="GO:0016740">
    <property type="term" value="F:transferase activity"/>
    <property type="evidence" value="ECO:0007669"/>
    <property type="project" value="UniProtKB-KW"/>
</dbReference>
<evidence type="ECO:0000313" key="5">
    <source>
        <dbReference type="Proteomes" id="UP000219182"/>
    </source>
</evidence>
<dbReference type="AlphaFoldDB" id="A0A2A6FDQ7"/>